<comment type="caution">
    <text evidence="7">The sequence shown here is derived from an EMBL/GenBank/DDBJ whole genome shotgun (WGS) entry which is preliminary data.</text>
</comment>
<comment type="similarity">
    <text evidence="4">Belongs to the carotenoid/retinoid oxidoreductase family. CrtN subfamily.</text>
</comment>
<gene>
    <name evidence="7" type="primary">crtI</name>
    <name evidence="7" type="ORF">I0Q91_12155</name>
</gene>
<comment type="pathway">
    <text evidence="1 5">Carotenoid biosynthesis.</text>
</comment>
<protein>
    <submittedName>
        <fullName evidence="7">Phytoene desaturase</fullName>
    </submittedName>
</protein>
<dbReference type="PANTHER" id="PTHR43734">
    <property type="entry name" value="PHYTOENE DESATURASE"/>
    <property type="match status" value="1"/>
</dbReference>
<proteinExistence type="inferred from homology"/>
<organism evidence="7 8">
    <name type="scientific">Halonatronomonas betaini</name>
    <dbReference type="NCBI Taxonomy" id="2778430"/>
    <lineage>
        <taxon>Bacteria</taxon>
        <taxon>Bacillati</taxon>
        <taxon>Bacillota</taxon>
        <taxon>Clostridia</taxon>
        <taxon>Halanaerobiales</taxon>
        <taxon>Halarsenatibacteraceae</taxon>
        <taxon>Halonatronomonas</taxon>
    </lineage>
</organism>
<dbReference type="NCBIfam" id="TIGR02734">
    <property type="entry name" value="crtI_fam"/>
    <property type="match status" value="1"/>
</dbReference>
<name>A0A931ATW9_9FIRM</name>
<accession>A0A931ATW9</accession>
<dbReference type="Proteomes" id="UP000621436">
    <property type="component" value="Unassembled WGS sequence"/>
</dbReference>
<dbReference type="InterPro" id="IPR002937">
    <property type="entry name" value="Amino_oxidase"/>
</dbReference>
<dbReference type="Gene3D" id="3.50.50.60">
    <property type="entry name" value="FAD/NAD(P)-binding domain"/>
    <property type="match status" value="2"/>
</dbReference>
<dbReference type="InterPro" id="IPR014105">
    <property type="entry name" value="Carotenoid/retinoid_OxRdtase"/>
</dbReference>
<keyword evidence="8" id="KW-1185">Reference proteome</keyword>
<evidence type="ECO:0000313" key="8">
    <source>
        <dbReference type="Proteomes" id="UP000621436"/>
    </source>
</evidence>
<dbReference type="InterPro" id="IPR036188">
    <property type="entry name" value="FAD/NAD-bd_sf"/>
</dbReference>
<dbReference type="GO" id="GO:0016117">
    <property type="term" value="P:carotenoid biosynthetic process"/>
    <property type="evidence" value="ECO:0007669"/>
    <property type="project" value="UniProtKB-KW"/>
</dbReference>
<dbReference type="EMBL" id="JADPIE010000007">
    <property type="protein sequence ID" value="MBF8437841.1"/>
    <property type="molecule type" value="Genomic_DNA"/>
</dbReference>
<dbReference type="RefSeq" id="WP_270454873.1">
    <property type="nucleotide sequence ID" value="NZ_JADPIE010000007.1"/>
</dbReference>
<dbReference type="GO" id="GO:0016491">
    <property type="term" value="F:oxidoreductase activity"/>
    <property type="evidence" value="ECO:0007669"/>
    <property type="project" value="UniProtKB-KW"/>
</dbReference>
<keyword evidence="2 5" id="KW-0125">Carotenoid biosynthesis</keyword>
<evidence type="ECO:0000256" key="1">
    <source>
        <dbReference type="ARBA" id="ARBA00004829"/>
    </source>
</evidence>
<keyword evidence="3 5" id="KW-0560">Oxidoreductase</keyword>
<dbReference type="PANTHER" id="PTHR43734:SF1">
    <property type="entry name" value="PHYTOENE DESATURASE"/>
    <property type="match status" value="1"/>
</dbReference>
<dbReference type="PRINTS" id="PR00419">
    <property type="entry name" value="ADXRDTASE"/>
</dbReference>
<feature type="domain" description="Amine oxidase" evidence="6">
    <location>
        <begin position="12"/>
        <end position="486"/>
    </location>
</feature>
<dbReference type="SUPFAM" id="SSF51905">
    <property type="entry name" value="FAD/NAD(P)-binding domain"/>
    <property type="match status" value="1"/>
</dbReference>
<evidence type="ECO:0000313" key="7">
    <source>
        <dbReference type="EMBL" id="MBF8437841.1"/>
    </source>
</evidence>
<dbReference type="Pfam" id="PF01593">
    <property type="entry name" value="Amino_oxidase"/>
    <property type="match status" value="1"/>
</dbReference>
<reference evidence="7" key="1">
    <citation type="submission" date="2020-11" db="EMBL/GenBank/DDBJ databases">
        <title>Halonatronomonas betainensis gen. nov., sp. nov. a novel haloalkaliphilic representative of the family Halanaerobiacae capable of betaine degradation.</title>
        <authorList>
            <person name="Boltyanskaya Y."/>
            <person name="Kevbrin V."/>
            <person name="Detkova E."/>
            <person name="Grouzdev D.S."/>
            <person name="Koziaeva V."/>
            <person name="Zhilina T."/>
        </authorList>
    </citation>
    <scope>NUCLEOTIDE SEQUENCE</scope>
    <source>
        <strain evidence="7">Z-7014</strain>
    </source>
</reference>
<evidence type="ECO:0000256" key="5">
    <source>
        <dbReference type="RuleBase" id="RU362075"/>
    </source>
</evidence>
<evidence type="ECO:0000256" key="3">
    <source>
        <dbReference type="ARBA" id="ARBA00023002"/>
    </source>
</evidence>
<sequence length="516" mass="59004">MTEVGIVGAGPGGLAAGILLADKGVNVTIHERMDRVGGRNSYLEKGGYKFDIGPTFFMMPFILEEIFAATGRNLHDYVELKMMDPYYKLWFADGKTMTPSFHRDKVRESIASINPEDAAGYDRYMEDNEKKMRYTLPVLQRPYNSFTDLLNKDIFRLLKVLNPQRSLWDDLGKYFDDDRVKVGFTFQSKYLGMSPFNCPSMFSILPYTEYKWGVYHVTGGLNQLATAMAELFKELGGEIALESEVDEIKINGQKATGLIIDGKTHKYDEIVLNADFSWAMQNLIPNEKRNKYSDSRLDKKNYSCSTFMLYLGLDESYDHLNHHNVFIAEDYKKNFLEIESDKVLSKDPSFYLQNPTATDDTLAPPGHSAMYLLVPTANLKGKIDWNNQAESFKEQMLDLLEKRAGITDIRNHIKVEKMITPKDWETQMNVGYGATFNLGHNLRQMLIFRPHNDFEEFENIWLVGGGTNPGSGLPTIYESGRITANLLAKKLGLSYSFDHLDTFEQKFKEDAYQHMV</sequence>
<evidence type="ECO:0000259" key="6">
    <source>
        <dbReference type="Pfam" id="PF01593"/>
    </source>
</evidence>
<evidence type="ECO:0000256" key="2">
    <source>
        <dbReference type="ARBA" id="ARBA00022746"/>
    </source>
</evidence>
<dbReference type="AlphaFoldDB" id="A0A931ATW9"/>
<evidence type="ECO:0000256" key="4">
    <source>
        <dbReference type="ARBA" id="ARBA00038322"/>
    </source>
</evidence>